<dbReference type="Gene3D" id="3.40.50.2020">
    <property type="match status" value="1"/>
</dbReference>
<dbReference type="AlphaFoldDB" id="A0A4P6DXH7"/>
<gene>
    <name evidence="1" type="ORF">ESN35_03075</name>
</gene>
<evidence type="ECO:0000313" key="2">
    <source>
        <dbReference type="Proteomes" id="UP000293589"/>
    </source>
</evidence>
<protein>
    <recommendedName>
        <fullName evidence="3">Phosphoribosyltransferase</fullName>
    </recommendedName>
</protein>
<organism evidence="1 2">
    <name type="scientific">Bifidobacterium pullorum subsp. gallinarum</name>
    <dbReference type="NCBI Taxonomy" id="78344"/>
    <lineage>
        <taxon>Bacteria</taxon>
        <taxon>Bacillati</taxon>
        <taxon>Actinomycetota</taxon>
        <taxon>Actinomycetes</taxon>
        <taxon>Bifidobacteriales</taxon>
        <taxon>Bifidobacteriaceae</taxon>
        <taxon>Bifidobacterium</taxon>
    </lineage>
</organism>
<dbReference type="CDD" id="cd06223">
    <property type="entry name" value="PRTases_typeI"/>
    <property type="match status" value="1"/>
</dbReference>
<dbReference type="Proteomes" id="UP000293589">
    <property type="component" value="Chromosome"/>
</dbReference>
<dbReference type="EMBL" id="CP035464">
    <property type="protein sequence ID" value="QAY32518.1"/>
    <property type="molecule type" value="Genomic_DNA"/>
</dbReference>
<dbReference type="InterPro" id="IPR029057">
    <property type="entry name" value="PRTase-like"/>
</dbReference>
<name>A0A4P6DXH7_9BIFI</name>
<accession>A0A4P6DXH7</accession>
<evidence type="ECO:0008006" key="3">
    <source>
        <dbReference type="Google" id="ProtNLM"/>
    </source>
</evidence>
<dbReference type="SUPFAM" id="SSF53271">
    <property type="entry name" value="PRTase-like"/>
    <property type="match status" value="1"/>
</dbReference>
<dbReference type="InterPro" id="IPR000836">
    <property type="entry name" value="PRTase_dom"/>
</dbReference>
<dbReference type="KEGG" id="bgx:ESN35_03075"/>
<proteinExistence type="predicted"/>
<reference evidence="1 2" key="1">
    <citation type="submission" date="2019-01" db="EMBL/GenBank/DDBJ databases">
        <title>Complete genome sequence of Bifidobacterium gallinarum CACC 514.</title>
        <authorList>
            <person name="Jung M."/>
        </authorList>
    </citation>
    <scope>NUCLEOTIDE SEQUENCE [LARGE SCALE GENOMIC DNA]</scope>
    <source>
        <strain evidence="1 2">CACC 514</strain>
    </source>
</reference>
<evidence type="ECO:0000313" key="1">
    <source>
        <dbReference type="EMBL" id="QAY32518.1"/>
    </source>
</evidence>
<sequence length="275" mass="30156">MISRYGLALDQAIDSMAGSYLKTVRYKSVHGYLCPECGGFKGASYWMCRGCSLIHGSASAMGAGHLLADRIAFGVYAPEPRSQALKMMYGYKDEHPASPDYRTLVRAILALGIVGHGDCLNAVAGGSPVAWAMVPSTRQSPRYGKPHPFHEIATSVMGGLPEVEITASEGEKRRFDPERFHIESAPDLNGNVLLLDDSWVTGANVQSVAACLKTAGAEQVSIYCVARIINYDYLYRINQDAPRLFQNSVHYMGGFCPWNRKREIPNSNVDLCNRT</sequence>